<evidence type="ECO:0000256" key="4">
    <source>
        <dbReference type="ARBA" id="ARBA00023136"/>
    </source>
</evidence>
<keyword evidence="3 6" id="KW-0732">Signal</keyword>
<dbReference type="Pfam" id="PF06629">
    <property type="entry name" value="MipA"/>
    <property type="match status" value="1"/>
</dbReference>
<dbReference type="AlphaFoldDB" id="A0A0F4QUH5"/>
<proteinExistence type="inferred from homology"/>
<feature type="signal peptide" evidence="6">
    <location>
        <begin position="1"/>
        <end position="27"/>
    </location>
</feature>
<sequence>MNSIYARAWLRVSLVSLLVLSSHSGFAAQESMQSEDDEALEGGFVKLGLGYRASTPNRARDHQGSGASAFINARYQLANGLFAELTNYRMLNDGTRVGYNFYNPDGWNFDVITLKAHQSLDFPGWQNNKPTVHYRKSTQMLGVRATGSFNKTTVQFSWAPYSFNREYDDGMFASLWVDQSFQYKNWQLYANTGLVYRSEEIINYYFGVPKEIATYMFPAYSTSSGTEVSAEIGALYPISQHWMFETYFKYSHMPRSINNSPWVAMFNRAENRDGHVSELGILVSFVF</sequence>
<keyword evidence="5" id="KW-0998">Cell outer membrane</keyword>
<dbReference type="PANTHER" id="PTHR38776">
    <property type="entry name" value="MLTA-INTERACTING PROTEIN-RELATED"/>
    <property type="match status" value="1"/>
</dbReference>
<evidence type="ECO:0000256" key="1">
    <source>
        <dbReference type="ARBA" id="ARBA00004442"/>
    </source>
</evidence>
<reference evidence="7 8" key="1">
    <citation type="journal article" date="2015" name="BMC Genomics">
        <title>Genome mining reveals unlocked bioactive potential of marine Gram-negative bacteria.</title>
        <authorList>
            <person name="Machado H."/>
            <person name="Sonnenschein E.C."/>
            <person name="Melchiorsen J."/>
            <person name="Gram L."/>
        </authorList>
    </citation>
    <scope>NUCLEOTIDE SEQUENCE [LARGE SCALE GENOMIC DNA]</scope>
    <source>
        <strain evidence="7 8">S2471</strain>
    </source>
</reference>
<evidence type="ECO:0000313" key="7">
    <source>
        <dbReference type="EMBL" id="KJZ10885.1"/>
    </source>
</evidence>
<evidence type="ECO:0000256" key="5">
    <source>
        <dbReference type="ARBA" id="ARBA00023237"/>
    </source>
</evidence>
<organism evidence="7 8">
    <name type="scientific">Pseudoalteromonas rubra</name>
    <dbReference type="NCBI Taxonomy" id="43658"/>
    <lineage>
        <taxon>Bacteria</taxon>
        <taxon>Pseudomonadati</taxon>
        <taxon>Pseudomonadota</taxon>
        <taxon>Gammaproteobacteria</taxon>
        <taxon>Alteromonadales</taxon>
        <taxon>Pseudoalteromonadaceae</taxon>
        <taxon>Pseudoalteromonas</taxon>
    </lineage>
</organism>
<keyword evidence="4" id="KW-0472">Membrane</keyword>
<evidence type="ECO:0000256" key="3">
    <source>
        <dbReference type="ARBA" id="ARBA00022729"/>
    </source>
</evidence>
<evidence type="ECO:0008006" key="9">
    <source>
        <dbReference type="Google" id="ProtNLM"/>
    </source>
</evidence>
<dbReference type="OrthoDB" id="5903970at2"/>
<comment type="caution">
    <text evidence="7">The sequence shown here is derived from an EMBL/GenBank/DDBJ whole genome shotgun (WGS) entry which is preliminary data.</text>
</comment>
<dbReference type="RefSeq" id="WP_046004204.1">
    <property type="nucleotide sequence ID" value="NZ_JXYA01000012.1"/>
</dbReference>
<protein>
    <recommendedName>
        <fullName evidence="9">MipA/OmpV family protein</fullName>
    </recommendedName>
</protein>
<dbReference type="PATRIC" id="fig|43658.5.peg.1415"/>
<keyword evidence="8" id="KW-1185">Reference proteome</keyword>
<comment type="subcellular location">
    <subcellularLocation>
        <location evidence="1">Cell outer membrane</location>
    </subcellularLocation>
</comment>
<dbReference type="Proteomes" id="UP000033452">
    <property type="component" value="Unassembled WGS sequence"/>
</dbReference>
<name>A0A0F4QUH5_9GAMM</name>
<evidence type="ECO:0000313" key="8">
    <source>
        <dbReference type="Proteomes" id="UP000033452"/>
    </source>
</evidence>
<feature type="chain" id="PRO_5002475987" description="MipA/OmpV family protein" evidence="6">
    <location>
        <begin position="28"/>
        <end position="287"/>
    </location>
</feature>
<evidence type="ECO:0000256" key="2">
    <source>
        <dbReference type="ARBA" id="ARBA00005722"/>
    </source>
</evidence>
<evidence type="ECO:0000256" key="6">
    <source>
        <dbReference type="SAM" id="SignalP"/>
    </source>
</evidence>
<dbReference type="PANTHER" id="PTHR38776:SF1">
    <property type="entry name" value="MLTA-INTERACTING PROTEIN-RELATED"/>
    <property type="match status" value="1"/>
</dbReference>
<dbReference type="EMBL" id="JXYA01000012">
    <property type="protein sequence ID" value="KJZ10885.1"/>
    <property type="molecule type" value="Genomic_DNA"/>
</dbReference>
<comment type="similarity">
    <text evidence="2">Belongs to the MipA/OmpV family.</text>
</comment>
<accession>A0A0F4QUH5</accession>
<dbReference type="InterPro" id="IPR010583">
    <property type="entry name" value="MipA"/>
</dbReference>
<gene>
    <name evidence="7" type="ORF">TW77_06715</name>
</gene>
<dbReference type="GO" id="GO:0009279">
    <property type="term" value="C:cell outer membrane"/>
    <property type="evidence" value="ECO:0007669"/>
    <property type="project" value="UniProtKB-SubCell"/>
</dbReference>